<organism evidence="3 4">
    <name type="scientific">Brachionus calyciflorus</name>
    <dbReference type="NCBI Taxonomy" id="104777"/>
    <lineage>
        <taxon>Eukaryota</taxon>
        <taxon>Metazoa</taxon>
        <taxon>Spiralia</taxon>
        <taxon>Gnathifera</taxon>
        <taxon>Rotifera</taxon>
        <taxon>Eurotatoria</taxon>
        <taxon>Monogononta</taxon>
        <taxon>Pseudotrocha</taxon>
        <taxon>Ploima</taxon>
        <taxon>Brachionidae</taxon>
        <taxon>Brachionus</taxon>
    </lineage>
</organism>
<reference evidence="3" key="1">
    <citation type="submission" date="2021-02" db="EMBL/GenBank/DDBJ databases">
        <authorList>
            <person name="Nowell W R."/>
        </authorList>
    </citation>
    <scope>NUCLEOTIDE SEQUENCE</scope>
    <source>
        <strain evidence="3">Ploen Becks lab</strain>
    </source>
</reference>
<protein>
    <submittedName>
        <fullName evidence="3">Uncharacterized protein</fullName>
    </submittedName>
</protein>
<dbReference type="InterPro" id="IPR036322">
    <property type="entry name" value="WD40_repeat_dom_sf"/>
</dbReference>
<proteinExistence type="predicted"/>
<dbReference type="InterPro" id="IPR015943">
    <property type="entry name" value="WD40/YVTN_repeat-like_dom_sf"/>
</dbReference>
<gene>
    <name evidence="3" type="ORF">OXX778_LOCUS17836</name>
</gene>
<evidence type="ECO:0000256" key="1">
    <source>
        <dbReference type="ARBA" id="ARBA00022574"/>
    </source>
</evidence>
<evidence type="ECO:0000313" key="4">
    <source>
        <dbReference type="Proteomes" id="UP000663879"/>
    </source>
</evidence>
<dbReference type="OrthoDB" id="10261640at2759"/>
<keyword evidence="2" id="KW-0677">Repeat</keyword>
<dbReference type="PANTHER" id="PTHR22847:SF740">
    <property type="entry name" value="WD40 REPEAT-CONTAINING PROTEIN"/>
    <property type="match status" value="1"/>
</dbReference>
<dbReference type="SMART" id="SM00320">
    <property type="entry name" value="WD40"/>
    <property type="match status" value="4"/>
</dbReference>
<keyword evidence="4" id="KW-1185">Reference proteome</keyword>
<dbReference type="InterPro" id="IPR001680">
    <property type="entry name" value="WD40_rpt"/>
</dbReference>
<dbReference type="EMBL" id="CAJNOC010004689">
    <property type="protein sequence ID" value="CAF1030427.1"/>
    <property type="molecule type" value="Genomic_DNA"/>
</dbReference>
<dbReference type="PANTHER" id="PTHR22847">
    <property type="entry name" value="WD40 REPEAT PROTEIN"/>
    <property type="match status" value="1"/>
</dbReference>
<sequence length="516" mass="61541">MNVICEYCDKVHPNEYKLITLPCGYIICETHLDLNKKQICFMCQDHSLEPNKTYDKIYKNQLRIYESKFFEILPKSKSEYEHLKSVVNNANSILNDPYRIFQEYVRIERTGLKNYSKVLDYQRKLIETNTKKYEQIHQINDECLKTIENSIIKNLFETPFDRNSIKIKDRLDFFKTNINNIEMFLLVFKKWHSLVYQKSLELQNEYRKILHKINKYINFLQSFDSKPNFENSNIFERKLELKNFSITDIERINCDNILVLSNFKVASIDLHRKRLRSRCEKMDARIIKVKDENNILTYSDDGYLTLWDSMDLIKKRMYCPELSSKNLELWEDLVVTGHKTGAIQLINLEDEIIKDSLRFHQMDVLCLKKTWDDRILSSSKDLKIILCDLNSLECLVKFRSCREVSCLEVLNESQFISGDVQGIIRLWNFKGDCLCVLKSHVDLIYGFIAFEDNFFLSYSKDEKVHMHEIRNEDEIKFLNGFENKKTPFCKIIKMENEKYVFASPKGFINIWKKSKF</sequence>
<dbReference type="SUPFAM" id="SSF50978">
    <property type="entry name" value="WD40 repeat-like"/>
    <property type="match status" value="1"/>
</dbReference>
<dbReference type="Proteomes" id="UP000663879">
    <property type="component" value="Unassembled WGS sequence"/>
</dbReference>
<name>A0A814IXR9_9BILA</name>
<evidence type="ECO:0000313" key="3">
    <source>
        <dbReference type="EMBL" id="CAF1030427.1"/>
    </source>
</evidence>
<accession>A0A814IXR9</accession>
<dbReference type="Gene3D" id="2.130.10.10">
    <property type="entry name" value="YVTN repeat-like/Quinoprotein amine dehydrogenase"/>
    <property type="match status" value="1"/>
</dbReference>
<keyword evidence="1" id="KW-0853">WD repeat</keyword>
<evidence type="ECO:0000256" key="2">
    <source>
        <dbReference type="ARBA" id="ARBA00022737"/>
    </source>
</evidence>
<comment type="caution">
    <text evidence="3">The sequence shown here is derived from an EMBL/GenBank/DDBJ whole genome shotgun (WGS) entry which is preliminary data.</text>
</comment>
<dbReference type="AlphaFoldDB" id="A0A814IXR9"/>